<keyword evidence="1" id="KW-0732">Signal</keyword>
<reference evidence="2 3" key="1">
    <citation type="journal article" date="2011" name="J. Bacteriol.">
        <title>Genome sequence of the mercury-methylating and pleomorphic Desulfovibrio africanus Strain Walvis Bay.</title>
        <authorList>
            <person name="Brown S.D."/>
            <person name="Wall J.D."/>
            <person name="Kucken A.M."/>
            <person name="Gilmour C.C."/>
            <person name="Podar M."/>
            <person name="Brandt C.C."/>
            <person name="Teshima H."/>
            <person name="Detter J.C."/>
            <person name="Han C.S."/>
            <person name="Land M.L."/>
            <person name="Lucas S."/>
            <person name="Han J."/>
            <person name="Pennacchio L."/>
            <person name="Nolan M."/>
            <person name="Pitluck S."/>
            <person name="Woyke T."/>
            <person name="Goodwin L."/>
            <person name="Palumbo A.V."/>
            <person name="Elias D.A."/>
        </authorList>
    </citation>
    <scope>NUCLEOTIDE SEQUENCE [LARGE SCALE GENOMIC DNA]</scope>
    <source>
        <strain evidence="2 3">Walvis Bay</strain>
    </source>
</reference>
<evidence type="ECO:0000313" key="3">
    <source>
        <dbReference type="Proteomes" id="UP000007844"/>
    </source>
</evidence>
<sequence precursor="true">MPVSTSRFTRQCLKTVPLCLALLFLICQGEAGAQHRVSYEVQAESGLLAGYIETKFEDSLSQVGIARAPRGKGFYHVQLIIKLVTIQEVPGSFILATTVVTQDIDNEFLVEEFGCDSLAGSYTHLGGVFSEFFPKTDANVEDFTLLVASTLKDTFRQFDEMIFGSP</sequence>
<dbReference type="KEGG" id="daf:Desaf_3434"/>
<dbReference type="HOGENOM" id="CLU_1600037_0_0_7"/>
<dbReference type="RefSeq" id="WP_014261334.1">
    <property type="nucleotide sequence ID" value="NC_016629.1"/>
</dbReference>
<feature type="signal peptide" evidence="1">
    <location>
        <begin position="1"/>
        <end position="33"/>
    </location>
</feature>
<evidence type="ECO:0008006" key="4">
    <source>
        <dbReference type="Google" id="ProtNLM"/>
    </source>
</evidence>
<gene>
    <name evidence="2" type="ORF">Desaf_3434</name>
</gene>
<evidence type="ECO:0000313" key="2">
    <source>
        <dbReference type="EMBL" id="EGJ51720.1"/>
    </source>
</evidence>
<organism evidence="2 3">
    <name type="scientific">Desulfocurvibacter africanus subsp. africanus str. Walvis Bay</name>
    <dbReference type="NCBI Taxonomy" id="690850"/>
    <lineage>
        <taxon>Bacteria</taxon>
        <taxon>Pseudomonadati</taxon>
        <taxon>Thermodesulfobacteriota</taxon>
        <taxon>Desulfovibrionia</taxon>
        <taxon>Desulfovibrionales</taxon>
        <taxon>Desulfovibrionaceae</taxon>
        <taxon>Desulfocurvibacter</taxon>
    </lineage>
</organism>
<evidence type="ECO:0000256" key="1">
    <source>
        <dbReference type="SAM" id="SignalP"/>
    </source>
</evidence>
<name>F3YXE3_DESAF</name>
<dbReference type="Proteomes" id="UP000007844">
    <property type="component" value="Chromosome"/>
</dbReference>
<proteinExistence type="predicted"/>
<accession>F3YXE3</accession>
<protein>
    <recommendedName>
        <fullName evidence="4">Lipoprotein</fullName>
    </recommendedName>
</protein>
<dbReference type="AlphaFoldDB" id="F3YXE3"/>
<keyword evidence="3" id="KW-1185">Reference proteome</keyword>
<dbReference type="EMBL" id="CP003221">
    <property type="protein sequence ID" value="EGJ51720.1"/>
    <property type="molecule type" value="Genomic_DNA"/>
</dbReference>
<feature type="chain" id="PRO_5003303246" description="Lipoprotein" evidence="1">
    <location>
        <begin position="34"/>
        <end position="166"/>
    </location>
</feature>